<sequence>MPHVAARTASRDRDTGRYQSHRPEQTLLYQIVDEYYPAFAALMAEQGKELPGYVQREFEEFLQCGRLEHGFLRVRCESCHAEHLVAFSCKRRGFCPSCGARRMAESAALLVDEVLPEQPMRQWVLSFPVSAAFPVWGRLREGAESYAKALASDILR</sequence>
<keyword evidence="2" id="KW-0614">Plasmid</keyword>
<dbReference type="InterPro" id="IPR026889">
    <property type="entry name" value="Zn_Tnp"/>
</dbReference>
<geneLocation type="plasmid" evidence="2">
    <name>pAB5S9b</name>
</geneLocation>
<feature type="domain" description="Transposase zinc-binding" evidence="1">
    <location>
        <begin position="35"/>
        <end position="126"/>
    </location>
</feature>
<evidence type="ECO:0000313" key="2">
    <source>
        <dbReference type="EMBL" id="AIM49727.1"/>
    </source>
</evidence>
<accession>A0A096Y6P9</accession>
<organism evidence="2">
    <name type="scientific">Aeromonas salmonicida subsp. salmonicida</name>
    <dbReference type="NCBI Taxonomy" id="29491"/>
    <lineage>
        <taxon>Bacteria</taxon>
        <taxon>Pseudomonadati</taxon>
        <taxon>Pseudomonadota</taxon>
        <taxon>Gammaproteobacteria</taxon>
        <taxon>Aeromonadales</taxon>
        <taxon>Aeromonadaceae</taxon>
        <taxon>Aeromonas</taxon>
    </lineage>
</organism>
<dbReference type="AlphaFoldDB" id="A0A096Y6P9"/>
<proteinExistence type="predicted"/>
<dbReference type="Pfam" id="PF14319">
    <property type="entry name" value="Zn_Tnp_IS91"/>
    <property type="match status" value="1"/>
</dbReference>
<evidence type="ECO:0000259" key="1">
    <source>
        <dbReference type="Pfam" id="PF14319"/>
    </source>
</evidence>
<reference evidence="2" key="1">
    <citation type="journal article" date="2014" name="Antimicrob. Agents Chemother.">
        <title>Detection of variants of the pRAS3, pAB5S9, and pSN254 plasmids in Aeromonas salmonicida subsp. salmonicida: multidrug-resistance, interspecies exchanges, and plasmid reshaping.</title>
        <authorList>
            <person name="Vincent A.T."/>
            <person name="Trudel M.V."/>
            <person name="Paquet V.E."/>
            <person name="Boyle B."/>
            <person name="Tanaka K.H."/>
            <person name="Dallaire-Dufresne S."/>
            <person name="Daher R.K."/>
            <person name="Frenette M."/>
            <person name="Derome N."/>
            <person name="Charette S.J."/>
        </authorList>
    </citation>
    <scope>NUCLEOTIDE SEQUENCE</scope>
    <source>
        <strain evidence="2">2009-144K3</strain>
        <plasmid evidence="2">pAB5S9b</plasmid>
    </source>
</reference>
<gene>
    <name evidence="2" type="primary">delta-tnp</name>
</gene>
<name>A0A096Y6P9_AERSS</name>
<dbReference type="EMBL" id="KJ909292">
    <property type="protein sequence ID" value="AIM49727.1"/>
    <property type="molecule type" value="Genomic_DNA"/>
</dbReference>
<protein>
    <submittedName>
        <fullName evidence="2">Delta-tnp protein</fullName>
    </submittedName>
</protein>